<keyword evidence="1" id="KW-0812">Transmembrane</keyword>
<keyword evidence="1" id="KW-1133">Transmembrane helix</keyword>
<gene>
    <name evidence="2" type="ORF">S03H2_70143</name>
</gene>
<feature type="transmembrane region" description="Helical" evidence="1">
    <location>
        <begin position="21"/>
        <end position="40"/>
    </location>
</feature>
<protein>
    <submittedName>
        <fullName evidence="2">Uncharacterized protein</fullName>
    </submittedName>
</protein>
<feature type="non-terminal residue" evidence="2">
    <location>
        <position position="1"/>
    </location>
</feature>
<keyword evidence="1" id="KW-0472">Membrane</keyword>
<sequence length="127" mass="14665">DIWQKNPAYQDISGTFSIVKLISFMGIIFFITSSTLLLALDFYFSSGLAVFLVIAFIITFHDEFYFLEHGFTYLFRNLVEIHPFDNFKFYMLDDDPATLLIINKKDMVTIATRIFKVEVLAAGNIKP</sequence>
<evidence type="ECO:0000313" key="2">
    <source>
        <dbReference type="EMBL" id="GAI02187.1"/>
    </source>
</evidence>
<evidence type="ECO:0000256" key="1">
    <source>
        <dbReference type="SAM" id="Phobius"/>
    </source>
</evidence>
<feature type="transmembrane region" description="Helical" evidence="1">
    <location>
        <begin position="46"/>
        <end position="67"/>
    </location>
</feature>
<accession>X1K585</accession>
<dbReference type="AlphaFoldDB" id="X1K585"/>
<name>X1K585_9ZZZZ</name>
<reference evidence="2" key="1">
    <citation type="journal article" date="2014" name="Front. Microbiol.">
        <title>High frequency of phylogenetically diverse reductive dehalogenase-homologous genes in deep subseafloor sedimentary metagenomes.</title>
        <authorList>
            <person name="Kawai M."/>
            <person name="Futagami T."/>
            <person name="Toyoda A."/>
            <person name="Takaki Y."/>
            <person name="Nishi S."/>
            <person name="Hori S."/>
            <person name="Arai W."/>
            <person name="Tsubouchi T."/>
            <person name="Morono Y."/>
            <person name="Uchiyama I."/>
            <person name="Ito T."/>
            <person name="Fujiyama A."/>
            <person name="Inagaki F."/>
            <person name="Takami H."/>
        </authorList>
    </citation>
    <scope>NUCLEOTIDE SEQUENCE</scope>
    <source>
        <strain evidence="2">Expedition CK06-06</strain>
    </source>
</reference>
<organism evidence="2">
    <name type="scientific">marine sediment metagenome</name>
    <dbReference type="NCBI Taxonomy" id="412755"/>
    <lineage>
        <taxon>unclassified sequences</taxon>
        <taxon>metagenomes</taxon>
        <taxon>ecological metagenomes</taxon>
    </lineage>
</organism>
<comment type="caution">
    <text evidence="2">The sequence shown here is derived from an EMBL/GenBank/DDBJ whole genome shotgun (WGS) entry which is preliminary data.</text>
</comment>
<proteinExistence type="predicted"/>
<feature type="non-terminal residue" evidence="2">
    <location>
        <position position="127"/>
    </location>
</feature>
<dbReference type="EMBL" id="BARU01046524">
    <property type="protein sequence ID" value="GAI02187.1"/>
    <property type="molecule type" value="Genomic_DNA"/>
</dbReference>